<dbReference type="InterPro" id="IPR014729">
    <property type="entry name" value="Rossmann-like_a/b/a_fold"/>
</dbReference>
<keyword evidence="1" id="KW-0808">Transferase</keyword>
<gene>
    <name evidence="4" type="ORF">LCGC14_0821060</name>
</gene>
<dbReference type="NCBIfam" id="TIGR00125">
    <property type="entry name" value="cyt_tran_rel"/>
    <property type="match status" value="1"/>
</dbReference>
<dbReference type="EMBL" id="LAZR01002307">
    <property type="protein sequence ID" value="KKN31721.1"/>
    <property type="molecule type" value="Genomic_DNA"/>
</dbReference>
<organism evidence="4">
    <name type="scientific">marine sediment metagenome</name>
    <dbReference type="NCBI Taxonomy" id="412755"/>
    <lineage>
        <taxon>unclassified sequences</taxon>
        <taxon>metagenomes</taxon>
        <taxon>ecological metagenomes</taxon>
    </lineage>
</organism>
<comment type="caution">
    <text evidence="4">The sequence shown here is derived from an EMBL/GenBank/DDBJ whole genome shotgun (WGS) entry which is preliminary data.</text>
</comment>
<feature type="domain" description="Cytidyltransferase-like" evidence="3">
    <location>
        <begin position="6"/>
        <end position="110"/>
    </location>
</feature>
<sequence length="134" mass="15018">MKTVLISGNFDPFTFAHLEYIKQALALGNLICLISSDKQVVMKKGKVNEPAFERQEILFLILKGLGVGCQVLINKWDKETLAVEALRHLKPDIFCRGTDKSIEDIPPDEKKVCEELGIEIVHVKGKQAHGSEFI</sequence>
<dbReference type="Pfam" id="PF01467">
    <property type="entry name" value="CTP_transf_like"/>
    <property type="match status" value="1"/>
</dbReference>
<keyword evidence="2" id="KW-0548">Nucleotidyltransferase</keyword>
<dbReference type="AlphaFoldDB" id="A0A0F9S3P9"/>
<dbReference type="SUPFAM" id="SSF52374">
    <property type="entry name" value="Nucleotidylyl transferase"/>
    <property type="match status" value="1"/>
</dbReference>
<dbReference type="Gene3D" id="3.40.50.620">
    <property type="entry name" value="HUPs"/>
    <property type="match status" value="1"/>
</dbReference>
<protein>
    <recommendedName>
        <fullName evidence="3">Cytidyltransferase-like domain-containing protein</fullName>
    </recommendedName>
</protein>
<proteinExistence type="predicted"/>
<name>A0A0F9S3P9_9ZZZZ</name>
<reference evidence="4" key="1">
    <citation type="journal article" date="2015" name="Nature">
        <title>Complex archaea that bridge the gap between prokaryotes and eukaryotes.</title>
        <authorList>
            <person name="Spang A."/>
            <person name="Saw J.H."/>
            <person name="Jorgensen S.L."/>
            <person name="Zaremba-Niedzwiedzka K."/>
            <person name="Martijn J."/>
            <person name="Lind A.E."/>
            <person name="van Eijk R."/>
            <person name="Schleper C."/>
            <person name="Guy L."/>
            <person name="Ettema T.J."/>
        </authorList>
    </citation>
    <scope>NUCLEOTIDE SEQUENCE</scope>
</reference>
<evidence type="ECO:0000313" key="4">
    <source>
        <dbReference type="EMBL" id="KKN31721.1"/>
    </source>
</evidence>
<dbReference type="PANTHER" id="PTHR43793">
    <property type="entry name" value="FAD SYNTHASE"/>
    <property type="match status" value="1"/>
</dbReference>
<dbReference type="InterPro" id="IPR050385">
    <property type="entry name" value="Archaeal_FAD_synthase"/>
</dbReference>
<evidence type="ECO:0000256" key="2">
    <source>
        <dbReference type="ARBA" id="ARBA00022695"/>
    </source>
</evidence>
<accession>A0A0F9S3P9</accession>
<evidence type="ECO:0000259" key="3">
    <source>
        <dbReference type="Pfam" id="PF01467"/>
    </source>
</evidence>
<dbReference type="InterPro" id="IPR004821">
    <property type="entry name" value="Cyt_trans-like"/>
</dbReference>
<dbReference type="GO" id="GO:0016779">
    <property type="term" value="F:nucleotidyltransferase activity"/>
    <property type="evidence" value="ECO:0007669"/>
    <property type="project" value="UniProtKB-KW"/>
</dbReference>
<evidence type="ECO:0000256" key="1">
    <source>
        <dbReference type="ARBA" id="ARBA00022679"/>
    </source>
</evidence>
<dbReference type="PANTHER" id="PTHR43793:SF1">
    <property type="entry name" value="FAD SYNTHASE"/>
    <property type="match status" value="1"/>
</dbReference>